<keyword evidence="4" id="KW-0210">Decarboxylase</keyword>
<dbReference type="SUPFAM" id="SSF52518">
    <property type="entry name" value="Thiamin diphosphate-binding fold (THDP-binding)"/>
    <property type="match status" value="2"/>
</dbReference>
<proteinExistence type="inferred from homology"/>
<evidence type="ECO:0000256" key="6">
    <source>
        <dbReference type="ARBA" id="ARBA00023052"/>
    </source>
</evidence>
<dbReference type="GeneID" id="59235783"/>
<comment type="similarity">
    <text evidence="2 9">Belongs to the TPP enzyme family.</text>
</comment>
<evidence type="ECO:0000259" key="11">
    <source>
        <dbReference type="Pfam" id="PF02775"/>
    </source>
</evidence>
<gene>
    <name evidence="13" type="ORF">HG535_0C04390</name>
</gene>
<dbReference type="KEGG" id="zmk:HG535_0C04390"/>
<dbReference type="InterPro" id="IPR011766">
    <property type="entry name" value="TPP_enzyme_TPP-bd"/>
</dbReference>
<evidence type="ECO:0000256" key="9">
    <source>
        <dbReference type="RuleBase" id="RU362132"/>
    </source>
</evidence>
<name>A0A7H9B061_ZYGMR</name>
<evidence type="ECO:0000259" key="10">
    <source>
        <dbReference type="Pfam" id="PF00205"/>
    </source>
</evidence>
<dbReference type="Gene3D" id="3.40.50.970">
    <property type="match status" value="2"/>
</dbReference>
<dbReference type="InterPro" id="IPR012001">
    <property type="entry name" value="Thiamin_PyroP_enz_TPP-bd_dom"/>
</dbReference>
<feature type="binding site" evidence="8">
    <location>
        <position position="539"/>
    </location>
    <ligand>
        <name>Mg(2+)</name>
        <dbReference type="ChEBI" id="CHEBI:18420"/>
    </ligand>
</feature>
<dbReference type="GO" id="GO:0030976">
    <property type="term" value="F:thiamine pyrophosphate binding"/>
    <property type="evidence" value="ECO:0007669"/>
    <property type="project" value="InterPro"/>
</dbReference>
<keyword evidence="5 8" id="KW-0460">Magnesium</keyword>
<dbReference type="GO" id="GO:0004737">
    <property type="term" value="F:pyruvate decarboxylase activity"/>
    <property type="evidence" value="ECO:0007669"/>
    <property type="project" value="TreeGrafter"/>
</dbReference>
<dbReference type="PANTHER" id="PTHR43452:SF3">
    <property type="entry name" value="TRANSAMINATED AMINO ACID DECARBOXYLASE"/>
    <property type="match status" value="1"/>
</dbReference>
<evidence type="ECO:0000256" key="1">
    <source>
        <dbReference type="ARBA" id="ARBA00001964"/>
    </source>
</evidence>
<dbReference type="CDD" id="cd02005">
    <property type="entry name" value="TPP_PDC_IPDC"/>
    <property type="match status" value="1"/>
</dbReference>
<dbReference type="Pfam" id="PF02775">
    <property type="entry name" value="TPP_enzyme_C"/>
    <property type="match status" value="1"/>
</dbReference>
<sequence>MTVSDFLSKDDAKDGGFADVPERIPLGEYLLKRLISIGTKSVFGVPGDYNLSLLEYFYDDNLKTDIKWIGCCNELNASYAADGYSRYTGRISCLLTTLGVGELGALSGVAGACCEDVRVLHVVGIGKNELSDEAQIRDRNMHHMLPDMYEGNMKGPNHRIYYEMIKGRISCSSEYLDDITVACDRIDKVIRDILRHSKPGYLFIPSSFFDQMVESRNLVTSPTLCLKNERFMTSENDIERITDLVLSSLYGSSTPALLGDVKTDRFGINKQLNEFAEMTGIWCFSTVSGKSILDESSKYYMGVYNGNCSLQSVKEKFLSCDLIINFGIDINEANYGFFSYDYKNDAKVIQLHPRYVRFFDNKTKQEEIFQNVNFIDILDRLIHTIDLKQLGLSYDPSFKSFSNDDLVIPEHEYTLSHITQPYLQKYLPNYFNPGDIIISDTGSFQFALRDFKLPSQSKLITQNLYLAIGTALPMALGVGIGMQDYPRNHIFDDSKVDKDYKPKLILFEGDGSAIMTVQELSTMIRYKVPMEIFLLNNNGYTIERAIKGPTRSYNDIMPWKWTLLLEAFGDFDGGFTKSEVLKTRKQMEAKLEKLKLKSQTGIEFHEVILGTFDISTQLSQMIASTSQ</sequence>
<dbReference type="PIRSF" id="PIRSF036565">
    <property type="entry name" value="Pyruvt_ip_decrb"/>
    <property type="match status" value="1"/>
</dbReference>
<reference evidence="13 14" key="1">
    <citation type="submission" date="2020-07" db="EMBL/GenBank/DDBJ databases">
        <title>The yeast mating-type switching endonuclease HO is a domesticated member of an unorthodox homing genetic element family.</title>
        <authorList>
            <person name="Coughlan A.Y."/>
            <person name="Lombardi L."/>
            <person name="Braun-Galleani S."/>
            <person name="Martos A.R."/>
            <person name="Galeote V."/>
            <person name="Bigey F."/>
            <person name="Dequin S."/>
            <person name="Byrne K.P."/>
            <person name="Wolfe K.H."/>
        </authorList>
    </citation>
    <scope>NUCLEOTIDE SEQUENCE [LARGE SCALE GENOMIC DNA]</scope>
    <source>
        <strain evidence="13 14">NRRL Y-6702</strain>
    </source>
</reference>
<feature type="domain" description="Thiamine pyrophosphate enzyme central" evidence="10">
    <location>
        <begin position="245"/>
        <end position="378"/>
    </location>
</feature>
<evidence type="ECO:0000256" key="4">
    <source>
        <dbReference type="ARBA" id="ARBA00022793"/>
    </source>
</evidence>
<dbReference type="FunFam" id="3.40.50.970:FF:000024">
    <property type="entry name" value="Pyruvate decarboxylase isozyme"/>
    <property type="match status" value="1"/>
</dbReference>
<dbReference type="InterPro" id="IPR012000">
    <property type="entry name" value="Thiamin_PyroP_enz_cen_dom"/>
</dbReference>
<feature type="binding site" evidence="8">
    <location>
        <position position="510"/>
    </location>
    <ligand>
        <name>Mg(2+)</name>
        <dbReference type="ChEBI" id="CHEBI:18420"/>
    </ligand>
</feature>
<keyword evidence="7" id="KW-0456">Lyase</keyword>
<keyword evidence="3 8" id="KW-0479">Metal-binding</keyword>
<evidence type="ECO:0000256" key="2">
    <source>
        <dbReference type="ARBA" id="ARBA00007812"/>
    </source>
</evidence>
<evidence type="ECO:0000313" key="14">
    <source>
        <dbReference type="Proteomes" id="UP000509704"/>
    </source>
</evidence>
<dbReference type="EMBL" id="CP058606">
    <property type="protein sequence ID" value="QLG72085.1"/>
    <property type="molecule type" value="Genomic_DNA"/>
</dbReference>
<dbReference type="GO" id="GO:0005829">
    <property type="term" value="C:cytosol"/>
    <property type="evidence" value="ECO:0007669"/>
    <property type="project" value="TreeGrafter"/>
</dbReference>
<organism evidence="13 14">
    <name type="scientific">Zygotorulaspora mrakii</name>
    <name type="common">Zygosaccharomyces mrakii</name>
    <dbReference type="NCBI Taxonomy" id="42260"/>
    <lineage>
        <taxon>Eukaryota</taxon>
        <taxon>Fungi</taxon>
        <taxon>Dikarya</taxon>
        <taxon>Ascomycota</taxon>
        <taxon>Saccharomycotina</taxon>
        <taxon>Saccharomycetes</taxon>
        <taxon>Saccharomycetales</taxon>
        <taxon>Saccharomycetaceae</taxon>
        <taxon>Zygotorulaspora</taxon>
    </lineage>
</organism>
<dbReference type="InterPro" id="IPR029061">
    <property type="entry name" value="THDP-binding"/>
</dbReference>
<evidence type="ECO:0000256" key="7">
    <source>
        <dbReference type="ARBA" id="ARBA00023239"/>
    </source>
</evidence>
<evidence type="ECO:0000259" key="12">
    <source>
        <dbReference type="Pfam" id="PF02776"/>
    </source>
</evidence>
<dbReference type="Pfam" id="PF02776">
    <property type="entry name" value="TPP_enzyme_N"/>
    <property type="match status" value="1"/>
</dbReference>
<dbReference type="Gene3D" id="3.40.50.1220">
    <property type="entry name" value="TPP-binding domain"/>
    <property type="match status" value="1"/>
</dbReference>
<dbReference type="PANTHER" id="PTHR43452">
    <property type="entry name" value="PYRUVATE DECARBOXYLASE"/>
    <property type="match status" value="1"/>
</dbReference>
<evidence type="ECO:0000313" key="13">
    <source>
        <dbReference type="EMBL" id="QLG72085.1"/>
    </source>
</evidence>
<dbReference type="OrthoDB" id="308383at2759"/>
<feature type="binding site" evidence="8">
    <location>
        <position position="537"/>
    </location>
    <ligand>
        <name>Mg(2+)</name>
        <dbReference type="ChEBI" id="CHEBI:18420"/>
    </ligand>
</feature>
<feature type="domain" description="Thiamine pyrophosphate enzyme TPP-binding" evidence="11">
    <location>
        <begin position="440"/>
        <end position="594"/>
    </location>
</feature>
<evidence type="ECO:0008006" key="15">
    <source>
        <dbReference type="Google" id="ProtNLM"/>
    </source>
</evidence>
<dbReference type="InterPro" id="IPR047213">
    <property type="entry name" value="TPP_PYR_PDC_IPDC-like"/>
</dbReference>
<dbReference type="RefSeq" id="XP_037143813.1">
    <property type="nucleotide sequence ID" value="XM_037287918.1"/>
</dbReference>
<dbReference type="CDD" id="cd07038">
    <property type="entry name" value="TPP_PYR_PDC_IPDC_like"/>
    <property type="match status" value="1"/>
</dbReference>
<dbReference type="InterPro" id="IPR029035">
    <property type="entry name" value="DHS-like_NAD/FAD-binding_dom"/>
</dbReference>
<dbReference type="GO" id="GO:0000949">
    <property type="term" value="P:aromatic amino acid family catabolic process to alcohol via Ehrlich pathway"/>
    <property type="evidence" value="ECO:0007669"/>
    <property type="project" value="TreeGrafter"/>
</dbReference>
<dbReference type="Pfam" id="PF00205">
    <property type="entry name" value="TPP_enzyme_M"/>
    <property type="match status" value="1"/>
</dbReference>
<dbReference type="AlphaFoldDB" id="A0A7H9B061"/>
<comment type="cofactor">
    <cofactor evidence="8">
        <name>Mg(2+)</name>
        <dbReference type="ChEBI" id="CHEBI:18420"/>
    </cofactor>
    <text evidence="8">Binds 1 Mg(2+) per subunit.</text>
</comment>
<keyword evidence="14" id="KW-1185">Reference proteome</keyword>
<dbReference type="Proteomes" id="UP000509704">
    <property type="component" value="Chromosome 3"/>
</dbReference>
<dbReference type="InterPro" id="IPR047214">
    <property type="entry name" value="TPP_PDC_IPDC"/>
</dbReference>
<comment type="cofactor">
    <cofactor evidence="1">
        <name>thiamine diphosphate</name>
        <dbReference type="ChEBI" id="CHEBI:58937"/>
    </cofactor>
</comment>
<evidence type="ECO:0000256" key="8">
    <source>
        <dbReference type="PIRSR" id="PIRSR036565-2"/>
    </source>
</evidence>
<dbReference type="GO" id="GO:0000287">
    <property type="term" value="F:magnesium ion binding"/>
    <property type="evidence" value="ECO:0007669"/>
    <property type="project" value="InterPro"/>
</dbReference>
<dbReference type="GO" id="GO:0005634">
    <property type="term" value="C:nucleus"/>
    <property type="evidence" value="ECO:0007669"/>
    <property type="project" value="TreeGrafter"/>
</dbReference>
<feature type="domain" description="Thiamine pyrophosphate enzyme N-terminal TPP-binding" evidence="12">
    <location>
        <begin position="26"/>
        <end position="132"/>
    </location>
</feature>
<evidence type="ECO:0000256" key="3">
    <source>
        <dbReference type="ARBA" id="ARBA00022723"/>
    </source>
</evidence>
<accession>A0A7H9B061</accession>
<evidence type="ECO:0000256" key="5">
    <source>
        <dbReference type="ARBA" id="ARBA00022842"/>
    </source>
</evidence>
<protein>
    <recommendedName>
        <fullName evidence="15">Pyruvate decarboxylase</fullName>
    </recommendedName>
</protein>
<dbReference type="InterPro" id="IPR012110">
    <property type="entry name" value="PDC/IPDC-like"/>
</dbReference>
<dbReference type="SUPFAM" id="SSF52467">
    <property type="entry name" value="DHS-like NAD/FAD-binding domain"/>
    <property type="match status" value="1"/>
</dbReference>
<keyword evidence="6 9" id="KW-0786">Thiamine pyrophosphate</keyword>